<dbReference type="InterPro" id="IPR005503">
    <property type="entry name" value="FliL"/>
</dbReference>
<sequence length="121" mass="12999">MSVVLVLTVVVAAGWILWRPAAGGEAKPELGEVVALEPVQLNLSGGRFLRIGIALQLAEGAEEVEGSRALDALISAASGRQLAEINSPDGREALQSEIRRDVLERYEEAVLDVYLTEFVTQ</sequence>
<evidence type="ECO:0000256" key="9">
    <source>
        <dbReference type="ARBA" id="ARBA00023136"/>
    </source>
</evidence>
<keyword evidence="4 10" id="KW-1003">Cell membrane</keyword>
<comment type="caution">
    <text evidence="11">The sequence shown here is derived from an EMBL/GenBank/DDBJ whole genome shotgun (WGS) entry which is preliminary data.</text>
</comment>
<evidence type="ECO:0000256" key="5">
    <source>
        <dbReference type="ARBA" id="ARBA00022500"/>
    </source>
</evidence>
<evidence type="ECO:0000256" key="7">
    <source>
        <dbReference type="ARBA" id="ARBA00022779"/>
    </source>
</evidence>
<name>A0A7Y9RUX0_9ACTN</name>
<dbReference type="Proteomes" id="UP000544110">
    <property type="component" value="Unassembled WGS sequence"/>
</dbReference>
<keyword evidence="11" id="KW-0966">Cell projection</keyword>
<dbReference type="GO" id="GO:0009425">
    <property type="term" value="C:bacterial-type flagellum basal body"/>
    <property type="evidence" value="ECO:0007669"/>
    <property type="project" value="InterPro"/>
</dbReference>
<reference evidence="11 12" key="1">
    <citation type="submission" date="2020-07" db="EMBL/GenBank/DDBJ databases">
        <title>Sequencing the genomes of 1000 actinobacteria strains.</title>
        <authorList>
            <person name="Klenk H.-P."/>
        </authorList>
    </citation>
    <scope>NUCLEOTIDE SEQUENCE [LARGE SCALE GENOMIC DNA]</scope>
    <source>
        <strain evidence="11 12">DSM 24552</strain>
    </source>
</reference>
<evidence type="ECO:0000256" key="6">
    <source>
        <dbReference type="ARBA" id="ARBA00022692"/>
    </source>
</evidence>
<keyword evidence="7 10" id="KW-0283">Flagellar rotation</keyword>
<comment type="similarity">
    <text evidence="3 10">Belongs to the FliL family.</text>
</comment>
<evidence type="ECO:0000313" key="11">
    <source>
        <dbReference type="EMBL" id="NYG55338.1"/>
    </source>
</evidence>
<organism evidence="11 12">
    <name type="scientific">Nocardioides perillae</name>
    <dbReference type="NCBI Taxonomy" id="1119534"/>
    <lineage>
        <taxon>Bacteria</taxon>
        <taxon>Bacillati</taxon>
        <taxon>Actinomycetota</taxon>
        <taxon>Actinomycetes</taxon>
        <taxon>Propionibacteriales</taxon>
        <taxon>Nocardioidaceae</taxon>
        <taxon>Nocardioides</taxon>
    </lineage>
</organism>
<keyword evidence="12" id="KW-1185">Reference proteome</keyword>
<keyword evidence="5 10" id="KW-0145">Chemotaxis</keyword>
<keyword evidence="9 10" id="KW-0472">Membrane</keyword>
<evidence type="ECO:0000256" key="2">
    <source>
        <dbReference type="ARBA" id="ARBA00004162"/>
    </source>
</evidence>
<evidence type="ECO:0000256" key="10">
    <source>
        <dbReference type="RuleBase" id="RU364125"/>
    </source>
</evidence>
<dbReference type="GO" id="GO:0071973">
    <property type="term" value="P:bacterial-type flagellum-dependent cell motility"/>
    <property type="evidence" value="ECO:0007669"/>
    <property type="project" value="InterPro"/>
</dbReference>
<dbReference type="EMBL" id="JACCAC010000001">
    <property type="protein sequence ID" value="NYG55338.1"/>
    <property type="molecule type" value="Genomic_DNA"/>
</dbReference>
<evidence type="ECO:0000256" key="4">
    <source>
        <dbReference type="ARBA" id="ARBA00022475"/>
    </source>
</evidence>
<keyword evidence="11" id="KW-0282">Flagellum</keyword>
<dbReference type="GO" id="GO:0006935">
    <property type="term" value="P:chemotaxis"/>
    <property type="evidence" value="ECO:0007669"/>
    <property type="project" value="UniProtKB-KW"/>
</dbReference>
<dbReference type="AlphaFoldDB" id="A0A7Y9RUX0"/>
<proteinExistence type="inferred from homology"/>
<keyword evidence="6" id="KW-0812">Transmembrane</keyword>
<dbReference type="GO" id="GO:0005886">
    <property type="term" value="C:plasma membrane"/>
    <property type="evidence" value="ECO:0007669"/>
    <property type="project" value="UniProtKB-SubCell"/>
</dbReference>
<comment type="function">
    <text evidence="1 10">Controls the rotational direction of flagella during chemotaxis.</text>
</comment>
<gene>
    <name evidence="11" type="ORF">BJ989_001642</name>
</gene>
<comment type="subcellular location">
    <subcellularLocation>
        <location evidence="2">Cell membrane</location>
        <topology evidence="2">Single-pass membrane protein</topology>
    </subcellularLocation>
</comment>
<evidence type="ECO:0000256" key="8">
    <source>
        <dbReference type="ARBA" id="ARBA00022989"/>
    </source>
</evidence>
<dbReference type="RefSeq" id="WP_179517800.1">
    <property type="nucleotide sequence ID" value="NZ_JACCAC010000001.1"/>
</dbReference>
<dbReference type="Pfam" id="PF03748">
    <property type="entry name" value="FliL"/>
    <property type="match status" value="1"/>
</dbReference>
<protein>
    <recommendedName>
        <fullName evidence="10">Flagellar protein FliL</fullName>
    </recommendedName>
</protein>
<accession>A0A7Y9RUX0</accession>
<keyword evidence="11" id="KW-0969">Cilium</keyword>
<evidence type="ECO:0000256" key="1">
    <source>
        <dbReference type="ARBA" id="ARBA00002254"/>
    </source>
</evidence>
<evidence type="ECO:0000256" key="3">
    <source>
        <dbReference type="ARBA" id="ARBA00008281"/>
    </source>
</evidence>
<keyword evidence="8" id="KW-1133">Transmembrane helix</keyword>
<evidence type="ECO:0000313" key="12">
    <source>
        <dbReference type="Proteomes" id="UP000544110"/>
    </source>
</evidence>